<dbReference type="EMBL" id="FOYQ01000001">
    <property type="protein sequence ID" value="SFR31306.1"/>
    <property type="molecule type" value="Genomic_DNA"/>
</dbReference>
<evidence type="ECO:0000313" key="3">
    <source>
        <dbReference type="Proteomes" id="UP000199534"/>
    </source>
</evidence>
<accession>A0A1I6FMY7</accession>
<feature type="coiled-coil region" evidence="1">
    <location>
        <begin position="145"/>
        <end position="221"/>
    </location>
</feature>
<gene>
    <name evidence="2" type="ORF">SAMN04490243_0133</name>
</gene>
<keyword evidence="1" id="KW-0175">Coiled coil</keyword>
<dbReference type="Gene3D" id="1.20.5.340">
    <property type="match status" value="1"/>
</dbReference>
<keyword evidence="3" id="KW-1185">Reference proteome</keyword>
<dbReference type="Proteomes" id="UP000199534">
    <property type="component" value="Unassembled WGS sequence"/>
</dbReference>
<dbReference type="STRING" id="400055.SAMN04490243_0133"/>
<sequence>MQKILYTLLLTFFITSGFSQQIRPERSQFEHRDKLRPAWRVELAPSPDPLKEAWIDFLKDKYDVKLRGMGLFANKELLSAEEVVFKKLSAKELDFYTEVTATQYGSQMVVFAAPGYDIYLGNKGYKKEFKILEGILKEFIATVVPKMQREKIAETEESIEELEENTKDLEEEITEAQEEITSLEESITEMQTAMEEKLKALEEARIRLTEQQSRLKYLKGNQ</sequence>
<evidence type="ECO:0000313" key="2">
    <source>
        <dbReference type="EMBL" id="SFR31306.1"/>
    </source>
</evidence>
<proteinExistence type="predicted"/>
<name>A0A1I6FMY7_9FLAO</name>
<evidence type="ECO:0000256" key="1">
    <source>
        <dbReference type="SAM" id="Coils"/>
    </source>
</evidence>
<organism evidence="2 3">
    <name type="scientific">Robiginitalea myxolifaciens</name>
    <dbReference type="NCBI Taxonomy" id="400055"/>
    <lineage>
        <taxon>Bacteria</taxon>
        <taxon>Pseudomonadati</taxon>
        <taxon>Bacteroidota</taxon>
        <taxon>Flavobacteriia</taxon>
        <taxon>Flavobacteriales</taxon>
        <taxon>Flavobacteriaceae</taxon>
        <taxon>Robiginitalea</taxon>
    </lineage>
</organism>
<reference evidence="2 3" key="1">
    <citation type="submission" date="2016-10" db="EMBL/GenBank/DDBJ databases">
        <authorList>
            <person name="de Groot N.N."/>
        </authorList>
    </citation>
    <scope>NUCLEOTIDE SEQUENCE [LARGE SCALE GENOMIC DNA]</scope>
    <source>
        <strain evidence="2 3">DSM 21019</strain>
    </source>
</reference>
<protein>
    <submittedName>
        <fullName evidence="2">Uncharacterized protein</fullName>
    </submittedName>
</protein>
<dbReference type="OrthoDB" id="1467402at2"/>
<dbReference type="AlphaFoldDB" id="A0A1I6FMY7"/>
<dbReference type="RefSeq" id="WP_092979874.1">
    <property type="nucleotide sequence ID" value="NZ_FOYQ01000001.1"/>
</dbReference>